<dbReference type="InterPro" id="IPR038692">
    <property type="entry name" value="Cthe_2751_sf"/>
</dbReference>
<protein>
    <recommendedName>
        <fullName evidence="3">DUF5071 domain-containing protein</fullName>
    </recommendedName>
</protein>
<sequence length="154" mass="18418">MEVDELLKLHKYDIYNNESINPDKLCHLAESFSDENIDILKYFSYSKFTTKFCWLNPILIINKMKYPQKLKCLPWLFGLLKDVNWPVYEDAAHALMSFDKKDVVSIMEKYLQKAYSEGDKMWISGLYLASQKLLIRTCDFQNKEIYQLFYLRDL</sequence>
<keyword evidence="2" id="KW-1185">Reference proteome</keyword>
<evidence type="ECO:0000313" key="1">
    <source>
        <dbReference type="EMBL" id="MDW2796682.1"/>
    </source>
</evidence>
<organism evidence="1 2">
    <name type="scientific">Clostridium boliviensis</name>
    <dbReference type="NCBI Taxonomy" id="318465"/>
    <lineage>
        <taxon>Bacteria</taxon>
        <taxon>Bacillati</taxon>
        <taxon>Bacillota</taxon>
        <taxon>Clostridia</taxon>
        <taxon>Eubacteriales</taxon>
        <taxon>Clostridiaceae</taxon>
        <taxon>Clostridium</taxon>
    </lineage>
</organism>
<dbReference type="RefSeq" id="WP_318062942.1">
    <property type="nucleotide sequence ID" value="NZ_JAWONS010000096.1"/>
</dbReference>
<reference evidence="1 2" key="1">
    <citation type="submission" date="2023-10" db="EMBL/GenBank/DDBJ databases">
        <title>A novel Glycoside Hydrolase 43-Like Enzyme from Clostrdium boliviensis is an Endo-xylanase, and a Candidate for Xylooligosaccharides Production from Different Xylan Substrates.</title>
        <authorList>
            <person name="Alvarez M.T."/>
            <person name="Rocabado-Villegas L.R."/>
            <person name="Salas-Veizaga D.M."/>
            <person name="Linares-Pasten J.A."/>
            <person name="Gudmundsdottir E.E."/>
            <person name="Hreggvidsson G.O."/>
            <person name="Adlercreutz P."/>
            <person name="Nordberg Karlsson E."/>
        </authorList>
    </citation>
    <scope>NUCLEOTIDE SEQUENCE [LARGE SCALE GENOMIC DNA]</scope>
    <source>
        <strain evidence="1 2">E-1</strain>
    </source>
</reference>
<dbReference type="Gene3D" id="1.25.40.750">
    <property type="entry name" value="Domain of unknown function DUF5071"/>
    <property type="match status" value="1"/>
</dbReference>
<proteinExistence type="predicted"/>
<accession>A0ABU4GGD4</accession>
<name>A0ABU4GGD4_9CLOT</name>
<dbReference type="EMBL" id="JAWONS010000096">
    <property type="protein sequence ID" value="MDW2796682.1"/>
    <property type="molecule type" value="Genomic_DNA"/>
</dbReference>
<comment type="caution">
    <text evidence="1">The sequence shown here is derived from an EMBL/GenBank/DDBJ whole genome shotgun (WGS) entry which is preliminary data.</text>
</comment>
<dbReference type="Proteomes" id="UP001276854">
    <property type="component" value="Unassembled WGS sequence"/>
</dbReference>
<evidence type="ECO:0000313" key="2">
    <source>
        <dbReference type="Proteomes" id="UP001276854"/>
    </source>
</evidence>
<evidence type="ECO:0008006" key="3">
    <source>
        <dbReference type="Google" id="ProtNLM"/>
    </source>
</evidence>
<gene>
    <name evidence="1" type="ORF">RZO55_03700</name>
</gene>